<evidence type="ECO:0000313" key="2">
    <source>
        <dbReference type="Proteomes" id="UP000574390"/>
    </source>
</evidence>
<comment type="caution">
    <text evidence="1">The sequence shown here is derived from an EMBL/GenBank/DDBJ whole genome shotgun (WGS) entry which is preliminary data.</text>
</comment>
<dbReference type="SUPFAM" id="SSF101898">
    <property type="entry name" value="NHL repeat"/>
    <property type="match status" value="1"/>
</dbReference>
<reference evidence="1 2" key="1">
    <citation type="submission" date="2020-04" db="EMBL/GenBank/DDBJ databases">
        <title>Perkinsus olseni comparative genomics.</title>
        <authorList>
            <person name="Bogema D.R."/>
        </authorList>
    </citation>
    <scope>NUCLEOTIDE SEQUENCE [LARGE SCALE GENOMIC DNA]</scope>
    <source>
        <strain evidence="1">ATCC PRA-205</strain>
    </source>
</reference>
<name>A0A7J6P5Y5_PEROL</name>
<evidence type="ECO:0000313" key="1">
    <source>
        <dbReference type="EMBL" id="KAF4690761.1"/>
    </source>
</evidence>
<sequence length="230" mass="24352">MELWVQSLATSTSVCGFVTNKDNGDAELVTFDLTGKFCCDEPSIWCGAVSDLAVQVTKRVVRWVDVASSPPALVHSTEARDGRHFVVASGDGNSLITIDDLGQTWIHQMADGGRVESSQVSFGRPLLGASCVACDSDSGMLAVGFWPKIGEESSLPYLMLKEVQHKQGRGRFRNPLEIPLGSAKAEASVPRSIVVTSARSVGLTSLSGVVVVCGLGDGRVVVWSESAEAP</sequence>
<dbReference type="InterPro" id="IPR015943">
    <property type="entry name" value="WD40/YVTN_repeat-like_dom_sf"/>
</dbReference>
<gene>
    <name evidence="1" type="ORF">FOZ62_000346</name>
</gene>
<protein>
    <submittedName>
        <fullName evidence="1">Uncharacterized protein</fullName>
    </submittedName>
</protein>
<dbReference type="AlphaFoldDB" id="A0A7J6P5Y5"/>
<proteinExistence type="predicted"/>
<dbReference type="Proteomes" id="UP000574390">
    <property type="component" value="Unassembled WGS sequence"/>
</dbReference>
<dbReference type="Gene3D" id="2.130.10.10">
    <property type="entry name" value="YVTN repeat-like/Quinoprotein amine dehydrogenase"/>
    <property type="match status" value="1"/>
</dbReference>
<accession>A0A7J6P5Y5</accession>
<organism evidence="1 2">
    <name type="scientific">Perkinsus olseni</name>
    <name type="common">Perkinsus atlanticus</name>
    <dbReference type="NCBI Taxonomy" id="32597"/>
    <lineage>
        <taxon>Eukaryota</taxon>
        <taxon>Sar</taxon>
        <taxon>Alveolata</taxon>
        <taxon>Perkinsozoa</taxon>
        <taxon>Perkinsea</taxon>
        <taxon>Perkinsida</taxon>
        <taxon>Perkinsidae</taxon>
        <taxon>Perkinsus</taxon>
    </lineage>
</organism>
<feature type="non-terminal residue" evidence="1">
    <location>
        <position position="1"/>
    </location>
</feature>
<dbReference type="EMBL" id="JABANM010036372">
    <property type="protein sequence ID" value="KAF4690761.1"/>
    <property type="molecule type" value="Genomic_DNA"/>
</dbReference>